<evidence type="ECO:0000313" key="2">
    <source>
        <dbReference type="Proteomes" id="UP000676169"/>
    </source>
</evidence>
<dbReference type="AlphaFoldDB" id="A0A975J2I3"/>
<dbReference type="Proteomes" id="UP000676169">
    <property type="component" value="Chromosome"/>
</dbReference>
<evidence type="ECO:0000313" key="1">
    <source>
        <dbReference type="EMBL" id="QUE52787.1"/>
    </source>
</evidence>
<name>A0A975J2I3_9BACT</name>
<dbReference type="PROSITE" id="PS51257">
    <property type="entry name" value="PROKAR_LIPOPROTEIN"/>
    <property type="match status" value="1"/>
</dbReference>
<proteinExistence type="predicted"/>
<dbReference type="RefSeq" id="WP_211634085.1">
    <property type="nucleotide sequence ID" value="NZ_CP073100.1"/>
</dbReference>
<dbReference type="EMBL" id="CP073100">
    <property type="protein sequence ID" value="QUE52787.1"/>
    <property type="molecule type" value="Genomic_DNA"/>
</dbReference>
<sequence length="125" mass="13295">MKPLSFLLSALFAVALSGCVGGGIVRFKDDQYSSFRIGRKGQIAEDASGRNPSAGEILARWGQPDSKRPSHDGGEIWHYRGDEKEVDFLIASGKAVDAKVMKTGATGGYVGYMPGDSGVGARAWE</sequence>
<reference evidence="1" key="1">
    <citation type="submission" date="2021-04" db="EMBL/GenBank/DDBJ databases">
        <title>Luteolibacter sp. 32A isolated from the skin of an Anderson's salamander (Ambystoma andersonii).</title>
        <authorList>
            <person name="Spergser J."/>
            <person name="Busse H.-J."/>
        </authorList>
    </citation>
    <scope>NUCLEOTIDE SEQUENCE</scope>
    <source>
        <strain evidence="1">32A</strain>
    </source>
</reference>
<gene>
    <name evidence="1" type="ORF">KBB96_07810</name>
</gene>
<organism evidence="1 2">
    <name type="scientific">Luteolibacter ambystomatis</name>
    <dbReference type="NCBI Taxonomy" id="2824561"/>
    <lineage>
        <taxon>Bacteria</taxon>
        <taxon>Pseudomonadati</taxon>
        <taxon>Verrucomicrobiota</taxon>
        <taxon>Verrucomicrobiia</taxon>
        <taxon>Verrucomicrobiales</taxon>
        <taxon>Verrucomicrobiaceae</taxon>
        <taxon>Luteolibacter</taxon>
    </lineage>
</organism>
<protein>
    <submittedName>
        <fullName evidence="1">Uncharacterized protein</fullName>
    </submittedName>
</protein>
<dbReference type="KEGG" id="lamb:KBB96_07810"/>
<accession>A0A975J2I3</accession>
<keyword evidence="2" id="KW-1185">Reference proteome</keyword>